<dbReference type="Proteomes" id="UP000016930">
    <property type="component" value="Unassembled WGS sequence"/>
</dbReference>
<organism evidence="1 2">
    <name type="scientific">Ceriporiopsis subvermispora (strain B)</name>
    <name type="common">White-rot fungus</name>
    <name type="synonym">Gelatoporia subvermispora</name>
    <dbReference type="NCBI Taxonomy" id="914234"/>
    <lineage>
        <taxon>Eukaryota</taxon>
        <taxon>Fungi</taxon>
        <taxon>Dikarya</taxon>
        <taxon>Basidiomycota</taxon>
        <taxon>Agaricomycotina</taxon>
        <taxon>Agaricomycetes</taxon>
        <taxon>Polyporales</taxon>
        <taxon>Gelatoporiaceae</taxon>
        <taxon>Gelatoporia</taxon>
    </lineage>
</organism>
<protein>
    <submittedName>
        <fullName evidence="1">Uncharacterized protein</fullName>
    </submittedName>
</protein>
<evidence type="ECO:0000313" key="2">
    <source>
        <dbReference type="Proteomes" id="UP000016930"/>
    </source>
</evidence>
<name>M2PN12_CERS8</name>
<sequence>MSPIQQHSSAETACSPAFVFSPIDTGDVSSDDGDALQTPLHAYGHVDHHPFDDYHQHREHLLPSFFSALHSNTHVDPLAKCSNPVLNATALDTLSPISPVSPLSPLDAPSASELQLELHHDPIYTRYCSPSPALDLANASLEISHFESSSRRQDYSGSSPPYITTNQLYDPFAATSSSPSSGYHNPSVTERELSPLPTLLVENFGSESTNDAPSLLLSPHGRPGLLRAAEPETLLAMKGRMYSPRFPADHLLHPVFV</sequence>
<gene>
    <name evidence="1" type="ORF">CERSUDRAFT_123666</name>
</gene>
<dbReference type="AlphaFoldDB" id="M2PN12"/>
<dbReference type="EMBL" id="KB445796">
    <property type="protein sequence ID" value="EMD37814.1"/>
    <property type="molecule type" value="Genomic_DNA"/>
</dbReference>
<evidence type="ECO:0000313" key="1">
    <source>
        <dbReference type="EMBL" id="EMD37814.1"/>
    </source>
</evidence>
<dbReference type="HOGENOM" id="CLU_1083964_0_0_1"/>
<keyword evidence="2" id="KW-1185">Reference proteome</keyword>
<accession>M2PN12</accession>
<feature type="non-terminal residue" evidence="1">
    <location>
        <position position="257"/>
    </location>
</feature>
<proteinExistence type="predicted"/>
<reference evidence="1 2" key="1">
    <citation type="journal article" date="2012" name="Proc. Natl. Acad. Sci. U.S.A.">
        <title>Comparative genomics of Ceriporiopsis subvermispora and Phanerochaete chrysosporium provide insight into selective ligninolysis.</title>
        <authorList>
            <person name="Fernandez-Fueyo E."/>
            <person name="Ruiz-Duenas F.J."/>
            <person name="Ferreira P."/>
            <person name="Floudas D."/>
            <person name="Hibbett D.S."/>
            <person name="Canessa P."/>
            <person name="Larrondo L.F."/>
            <person name="James T.Y."/>
            <person name="Seelenfreund D."/>
            <person name="Lobos S."/>
            <person name="Polanco R."/>
            <person name="Tello M."/>
            <person name="Honda Y."/>
            <person name="Watanabe T."/>
            <person name="Watanabe T."/>
            <person name="Ryu J.S."/>
            <person name="Kubicek C.P."/>
            <person name="Schmoll M."/>
            <person name="Gaskell J."/>
            <person name="Hammel K.E."/>
            <person name="St John F.J."/>
            <person name="Vanden Wymelenberg A."/>
            <person name="Sabat G."/>
            <person name="Splinter BonDurant S."/>
            <person name="Syed K."/>
            <person name="Yadav J.S."/>
            <person name="Doddapaneni H."/>
            <person name="Subramanian V."/>
            <person name="Lavin J.L."/>
            <person name="Oguiza J.A."/>
            <person name="Perez G."/>
            <person name="Pisabarro A.G."/>
            <person name="Ramirez L."/>
            <person name="Santoyo F."/>
            <person name="Master E."/>
            <person name="Coutinho P.M."/>
            <person name="Henrissat B."/>
            <person name="Lombard V."/>
            <person name="Magnuson J.K."/>
            <person name="Kuees U."/>
            <person name="Hori C."/>
            <person name="Igarashi K."/>
            <person name="Samejima M."/>
            <person name="Held B.W."/>
            <person name="Barry K.W."/>
            <person name="LaButti K.M."/>
            <person name="Lapidus A."/>
            <person name="Lindquist E.A."/>
            <person name="Lucas S.M."/>
            <person name="Riley R."/>
            <person name="Salamov A.A."/>
            <person name="Hoffmeister D."/>
            <person name="Schwenk D."/>
            <person name="Hadar Y."/>
            <person name="Yarden O."/>
            <person name="de Vries R.P."/>
            <person name="Wiebenga A."/>
            <person name="Stenlid J."/>
            <person name="Eastwood D."/>
            <person name="Grigoriev I.V."/>
            <person name="Berka R.M."/>
            <person name="Blanchette R.A."/>
            <person name="Kersten P."/>
            <person name="Martinez A.T."/>
            <person name="Vicuna R."/>
            <person name="Cullen D."/>
        </authorList>
    </citation>
    <scope>NUCLEOTIDE SEQUENCE [LARGE SCALE GENOMIC DNA]</scope>
    <source>
        <strain evidence="1 2">B</strain>
    </source>
</reference>